<evidence type="ECO:0000313" key="3">
    <source>
        <dbReference type="Proteomes" id="UP000807504"/>
    </source>
</evidence>
<organism evidence="2 3">
    <name type="scientific">Argiope bruennichi</name>
    <name type="common">Wasp spider</name>
    <name type="synonym">Aranea bruennichi</name>
    <dbReference type="NCBI Taxonomy" id="94029"/>
    <lineage>
        <taxon>Eukaryota</taxon>
        <taxon>Metazoa</taxon>
        <taxon>Ecdysozoa</taxon>
        <taxon>Arthropoda</taxon>
        <taxon>Chelicerata</taxon>
        <taxon>Arachnida</taxon>
        <taxon>Araneae</taxon>
        <taxon>Araneomorphae</taxon>
        <taxon>Entelegynae</taxon>
        <taxon>Araneoidea</taxon>
        <taxon>Araneidae</taxon>
        <taxon>Argiope</taxon>
    </lineage>
</organism>
<reference evidence="2" key="1">
    <citation type="journal article" date="2020" name="bioRxiv">
        <title>Chromosome-level reference genome of the European wasp spider Argiope bruennichi: a resource for studies on range expansion and evolutionary adaptation.</title>
        <authorList>
            <person name="Sheffer M.M."/>
            <person name="Hoppe A."/>
            <person name="Krehenwinkel H."/>
            <person name="Uhl G."/>
            <person name="Kuss A.W."/>
            <person name="Jensen L."/>
            <person name="Jensen C."/>
            <person name="Gillespie R.G."/>
            <person name="Hoff K.J."/>
            <person name="Prost S."/>
        </authorList>
    </citation>
    <scope>NUCLEOTIDE SEQUENCE</scope>
</reference>
<dbReference type="PROSITE" id="PS51257">
    <property type="entry name" value="PROKAR_LIPOPROTEIN"/>
    <property type="match status" value="1"/>
</dbReference>
<dbReference type="Proteomes" id="UP000807504">
    <property type="component" value="Unassembled WGS sequence"/>
</dbReference>
<proteinExistence type="predicted"/>
<dbReference type="AlphaFoldDB" id="A0A8T0FX29"/>
<feature type="region of interest" description="Disordered" evidence="1">
    <location>
        <begin position="165"/>
        <end position="189"/>
    </location>
</feature>
<sequence>MVISSRQESSGLVVVINSSGFSGCKINETLLWIAYFLVILICCRRHTGVITDCIESFRSCRKQLRRRKKHIAEKENASYSIVNYFRLYSNYEVCDSPPKPPFPDLRYYTSNTLPPPTPTGLLLENITRIVKHPPSERQEHMMRSHWSVPIFYFVLPPPSHDIKGYASDQITPPNRTSSPCIGAMNERRI</sequence>
<keyword evidence="3" id="KW-1185">Reference proteome</keyword>
<name>A0A8T0FX29_ARGBR</name>
<evidence type="ECO:0000256" key="1">
    <source>
        <dbReference type="SAM" id="MobiDB-lite"/>
    </source>
</evidence>
<reference evidence="2" key="2">
    <citation type="submission" date="2020-06" db="EMBL/GenBank/DDBJ databases">
        <authorList>
            <person name="Sheffer M."/>
        </authorList>
    </citation>
    <scope>NUCLEOTIDE SEQUENCE</scope>
</reference>
<dbReference type="EMBL" id="JABXBU010000002">
    <property type="protein sequence ID" value="KAF8794738.1"/>
    <property type="molecule type" value="Genomic_DNA"/>
</dbReference>
<comment type="caution">
    <text evidence="2">The sequence shown here is derived from an EMBL/GenBank/DDBJ whole genome shotgun (WGS) entry which is preliminary data.</text>
</comment>
<feature type="compositionally biased region" description="Polar residues" evidence="1">
    <location>
        <begin position="168"/>
        <end position="179"/>
    </location>
</feature>
<accession>A0A8T0FX29</accession>
<evidence type="ECO:0000313" key="2">
    <source>
        <dbReference type="EMBL" id="KAF8794738.1"/>
    </source>
</evidence>
<protein>
    <submittedName>
        <fullName evidence="2">Uncharacterized protein</fullName>
    </submittedName>
</protein>
<gene>
    <name evidence="2" type="ORF">HNY73_002680</name>
</gene>